<dbReference type="AlphaFoldDB" id="A0A8X7BNE9"/>
<evidence type="ECO:0000313" key="2">
    <source>
        <dbReference type="Proteomes" id="UP000886998"/>
    </source>
</evidence>
<comment type="caution">
    <text evidence="1">The sequence shown here is derived from an EMBL/GenBank/DDBJ whole genome shotgun (WGS) entry which is preliminary data.</text>
</comment>
<evidence type="ECO:0000313" key="1">
    <source>
        <dbReference type="EMBL" id="GFY37488.1"/>
    </source>
</evidence>
<name>A0A8X7BNE9_9ARAC</name>
<gene>
    <name evidence="1" type="ORF">TNIN_344301</name>
</gene>
<protein>
    <submittedName>
        <fullName evidence="1">Uncharacterized protein</fullName>
    </submittedName>
</protein>
<proteinExistence type="predicted"/>
<dbReference type="EMBL" id="BMAV01000319">
    <property type="protein sequence ID" value="GFY37488.1"/>
    <property type="molecule type" value="Genomic_DNA"/>
</dbReference>
<organism evidence="1 2">
    <name type="scientific">Trichonephila inaurata madagascariensis</name>
    <dbReference type="NCBI Taxonomy" id="2747483"/>
    <lineage>
        <taxon>Eukaryota</taxon>
        <taxon>Metazoa</taxon>
        <taxon>Ecdysozoa</taxon>
        <taxon>Arthropoda</taxon>
        <taxon>Chelicerata</taxon>
        <taxon>Arachnida</taxon>
        <taxon>Araneae</taxon>
        <taxon>Araneomorphae</taxon>
        <taxon>Entelegynae</taxon>
        <taxon>Araneoidea</taxon>
        <taxon>Nephilidae</taxon>
        <taxon>Trichonephila</taxon>
        <taxon>Trichonephila inaurata</taxon>
    </lineage>
</organism>
<reference evidence="1" key="1">
    <citation type="submission" date="2020-08" db="EMBL/GenBank/DDBJ databases">
        <title>Multicomponent nature underlies the extraordinary mechanical properties of spider dragline silk.</title>
        <authorList>
            <person name="Kono N."/>
            <person name="Nakamura H."/>
            <person name="Mori M."/>
            <person name="Yoshida Y."/>
            <person name="Ohtoshi R."/>
            <person name="Malay A.D."/>
            <person name="Moran D.A.P."/>
            <person name="Tomita M."/>
            <person name="Numata K."/>
            <person name="Arakawa K."/>
        </authorList>
    </citation>
    <scope>NUCLEOTIDE SEQUENCE</scope>
</reference>
<dbReference type="Proteomes" id="UP000886998">
    <property type="component" value="Unassembled WGS sequence"/>
</dbReference>
<keyword evidence="2" id="KW-1185">Reference proteome</keyword>
<sequence>MTCMNSSPSSPTGFKIHQGIISPEEREWITGFRFGGIIIWKNVFMRGITLVKNNSNEKLRHKPIEEFRRLEEAISDSKQEKWSTLCGKLDQRKGASRYWNLIKVLNNTNSAKQRSVQSNVISTNVVQMIKQTKKWQTCLESITKTQEKHGDIYLYRPLSSTTLLMKSAYQISSS</sequence>
<accession>A0A8X7BNE9</accession>